<keyword evidence="3" id="KW-1185">Reference proteome</keyword>
<dbReference type="InterPro" id="IPR035979">
    <property type="entry name" value="RBD_domain_sf"/>
</dbReference>
<gene>
    <name evidence="2" type="ORF">AAG570_004939</name>
</gene>
<sequence>MASKRRNMFRKNKSQETSENVASILAIDHEGMVEDVSTDGGPYSRNCIRDHYIIGRATGGAVRPPGGTYRNKGAGGPPEAAKLDRSTVGKPSRVIHIRNIPNDVTEAEIIHLGIPFGRVTNVLVLKGKNQLLDAILSGERVPASPPTSVVSLVLSKLMTEVLQDIQ</sequence>
<accession>A0ABD0XZ01</accession>
<protein>
    <submittedName>
        <fullName evidence="2">Uncharacterized protein</fullName>
    </submittedName>
</protein>
<dbReference type="SUPFAM" id="SSF54928">
    <property type="entry name" value="RNA-binding domain, RBD"/>
    <property type="match status" value="1"/>
</dbReference>
<dbReference type="InterPro" id="IPR012677">
    <property type="entry name" value="Nucleotide-bd_a/b_plait_sf"/>
</dbReference>
<dbReference type="Gene3D" id="3.30.70.330">
    <property type="match status" value="1"/>
</dbReference>
<dbReference type="AlphaFoldDB" id="A0ABD0XZ01"/>
<dbReference type="Proteomes" id="UP001558652">
    <property type="component" value="Unassembled WGS sequence"/>
</dbReference>
<reference evidence="2 3" key="1">
    <citation type="submission" date="2024-07" db="EMBL/GenBank/DDBJ databases">
        <title>Chromosome-level genome assembly of the water stick insect Ranatra chinensis (Heteroptera: Nepidae).</title>
        <authorList>
            <person name="Liu X."/>
        </authorList>
    </citation>
    <scope>NUCLEOTIDE SEQUENCE [LARGE SCALE GENOMIC DNA]</scope>
    <source>
        <strain evidence="2">Cailab_2021Rc</strain>
        <tissue evidence="2">Muscle</tissue>
    </source>
</reference>
<name>A0ABD0XZ01_9HEMI</name>
<feature type="region of interest" description="Disordered" evidence="1">
    <location>
        <begin position="59"/>
        <end position="84"/>
    </location>
</feature>
<comment type="caution">
    <text evidence="2">The sequence shown here is derived from an EMBL/GenBank/DDBJ whole genome shotgun (WGS) entry which is preliminary data.</text>
</comment>
<organism evidence="2 3">
    <name type="scientific">Ranatra chinensis</name>
    <dbReference type="NCBI Taxonomy" id="642074"/>
    <lineage>
        <taxon>Eukaryota</taxon>
        <taxon>Metazoa</taxon>
        <taxon>Ecdysozoa</taxon>
        <taxon>Arthropoda</taxon>
        <taxon>Hexapoda</taxon>
        <taxon>Insecta</taxon>
        <taxon>Pterygota</taxon>
        <taxon>Neoptera</taxon>
        <taxon>Paraneoptera</taxon>
        <taxon>Hemiptera</taxon>
        <taxon>Heteroptera</taxon>
        <taxon>Panheteroptera</taxon>
        <taxon>Nepomorpha</taxon>
        <taxon>Nepidae</taxon>
        <taxon>Ranatrinae</taxon>
        <taxon>Ranatra</taxon>
    </lineage>
</organism>
<dbReference type="EMBL" id="JBFDAA010000017">
    <property type="protein sequence ID" value="KAL1116466.1"/>
    <property type="molecule type" value="Genomic_DNA"/>
</dbReference>
<evidence type="ECO:0000256" key="1">
    <source>
        <dbReference type="SAM" id="MobiDB-lite"/>
    </source>
</evidence>
<evidence type="ECO:0000313" key="2">
    <source>
        <dbReference type="EMBL" id="KAL1116466.1"/>
    </source>
</evidence>
<dbReference type="PANTHER" id="PTHR15592">
    <property type="entry name" value="MATRIN 3/NUCLEAR PROTEIN 220-RELATED"/>
    <property type="match status" value="1"/>
</dbReference>
<proteinExistence type="predicted"/>
<evidence type="ECO:0000313" key="3">
    <source>
        <dbReference type="Proteomes" id="UP001558652"/>
    </source>
</evidence>